<accession>A0AAE0NXX9</accession>
<evidence type="ECO:0000313" key="3">
    <source>
        <dbReference type="Proteomes" id="UP001285441"/>
    </source>
</evidence>
<sequence length="476" mass="52180">MPRDPITRDGFESSYGGFYVVDVGSHARQFSGRPHTERIEAARLKAMFLPRATSEANKMLRTHVEFVRCQLKHYGVEFDEGEFSGKGTGLMKKILLAGKLDKVPPHIEALRKEMHQEWLAQLTLEDVSGNPGLIMEKYFVDGAGKPVKSRTKTPVGIPHGHSSSFYCRQLREAAENVAGLHHATADGVATQMIFLGWTKSTVEKAAKAHVAMEAKEKKAAADKKTAERDAEYEEYLADKQDDDGDGSPCGEYIVDCEYIEDQWPDSAEDMTMSIQRTSRDGVFKATFDFGIVEGIMILGRDEGLVEMLSKRRDGGIGGDDDEEDEDEDEGDSGDDEPPVTTGSKRKGKGAPRGRPAKKGKTTKGSSSKSLKFFVRLRSKDTSEGEISYIPMNGFIEFGGKSGGKKGKGKKSGGNPFSSFTGKVGLSGIGSNIAFTARKVSDVGSIGYARWQDYSEREYERANASRWGSSGWGSRGW</sequence>
<reference evidence="2" key="1">
    <citation type="journal article" date="2023" name="Mol. Phylogenet. Evol.">
        <title>Genome-scale phylogeny and comparative genomics of the fungal order Sordariales.</title>
        <authorList>
            <person name="Hensen N."/>
            <person name="Bonometti L."/>
            <person name="Westerberg I."/>
            <person name="Brannstrom I.O."/>
            <person name="Guillou S."/>
            <person name="Cros-Aarteil S."/>
            <person name="Calhoun S."/>
            <person name="Haridas S."/>
            <person name="Kuo A."/>
            <person name="Mondo S."/>
            <person name="Pangilinan J."/>
            <person name="Riley R."/>
            <person name="LaButti K."/>
            <person name="Andreopoulos B."/>
            <person name="Lipzen A."/>
            <person name="Chen C."/>
            <person name="Yan M."/>
            <person name="Daum C."/>
            <person name="Ng V."/>
            <person name="Clum A."/>
            <person name="Steindorff A."/>
            <person name="Ohm R.A."/>
            <person name="Martin F."/>
            <person name="Silar P."/>
            <person name="Natvig D.O."/>
            <person name="Lalanne C."/>
            <person name="Gautier V."/>
            <person name="Ament-Velasquez S.L."/>
            <person name="Kruys A."/>
            <person name="Hutchinson M.I."/>
            <person name="Powell A.J."/>
            <person name="Barry K."/>
            <person name="Miller A.N."/>
            <person name="Grigoriev I.V."/>
            <person name="Debuchy R."/>
            <person name="Gladieux P."/>
            <person name="Hiltunen Thoren M."/>
            <person name="Johannesson H."/>
        </authorList>
    </citation>
    <scope>NUCLEOTIDE SEQUENCE</scope>
    <source>
        <strain evidence="2">CBS 232.78</strain>
    </source>
</reference>
<comment type="caution">
    <text evidence="2">The sequence shown here is derived from an EMBL/GenBank/DDBJ whole genome shotgun (WGS) entry which is preliminary data.</text>
</comment>
<dbReference type="AlphaFoldDB" id="A0AAE0NXX9"/>
<protein>
    <submittedName>
        <fullName evidence="2">Uncharacterized protein</fullName>
    </submittedName>
</protein>
<keyword evidence="3" id="KW-1185">Reference proteome</keyword>
<reference evidence="2" key="2">
    <citation type="submission" date="2023-06" db="EMBL/GenBank/DDBJ databases">
        <authorList>
            <consortium name="Lawrence Berkeley National Laboratory"/>
            <person name="Haridas S."/>
            <person name="Hensen N."/>
            <person name="Bonometti L."/>
            <person name="Westerberg I."/>
            <person name="Brannstrom I.O."/>
            <person name="Guillou S."/>
            <person name="Cros-Aarteil S."/>
            <person name="Calhoun S."/>
            <person name="Kuo A."/>
            <person name="Mondo S."/>
            <person name="Pangilinan J."/>
            <person name="Riley R."/>
            <person name="LaButti K."/>
            <person name="Andreopoulos B."/>
            <person name="Lipzen A."/>
            <person name="Chen C."/>
            <person name="Yanf M."/>
            <person name="Daum C."/>
            <person name="Ng V."/>
            <person name="Clum A."/>
            <person name="Steindorff A."/>
            <person name="Ohm R."/>
            <person name="Martin F."/>
            <person name="Silar P."/>
            <person name="Natvig D."/>
            <person name="Lalanne C."/>
            <person name="Gautier V."/>
            <person name="Ament-velasquez S.L."/>
            <person name="Kruys A."/>
            <person name="Hutchinson M.I."/>
            <person name="Powell A.J."/>
            <person name="Barry K."/>
            <person name="Miller A.N."/>
            <person name="Grigoriev I.V."/>
            <person name="Debuchy R."/>
            <person name="Gladieux P."/>
            <person name="Thoren M.H."/>
            <person name="Johannesson H."/>
        </authorList>
    </citation>
    <scope>NUCLEOTIDE SEQUENCE</scope>
    <source>
        <strain evidence="2">CBS 232.78</strain>
    </source>
</reference>
<proteinExistence type="predicted"/>
<feature type="region of interest" description="Disordered" evidence="1">
    <location>
        <begin position="310"/>
        <end position="366"/>
    </location>
</feature>
<feature type="compositionally biased region" description="Acidic residues" evidence="1">
    <location>
        <begin position="318"/>
        <end position="337"/>
    </location>
</feature>
<gene>
    <name evidence="2" type="ORF">B0H63DRAFT_464248</name>
</gene>
<dbReference type="Proteomes" id="UP001285441">
    <property type="component" value="Unassembled WGS sequence"/>
</dbReference>
<name>A0AAE0NXX9_9PEZI</name>
<feature type="compositionally biased region" description="Basic residues" evidence="1">
    <location>
        <begin position="343"/>
        <end position="361"/>
    </location>
</feature>
<organism evidence="2 3">
    <name type="scientific">Podospora didyma</name>
    <dbReference type="NCBI Taxonomy" id="330526"/>
    <lineage>
        <taxon>Eukaryota</taxon>
        <taxon>Fungi</taxon>
        <taxon>Dikarya</taxon>
        <taxon>Ascomycota</taxon>
        <taxon>Pezizomycotina</taxon>
        <taxon>Sordariomycetes</taxon>
        <taxon>Sordariomycetidae</taxon>
        <taxon>Sordariales</taxon>
        <taxon>Podosporaceae</taxon>
        <taxon>Podospora</taxon>
    </lineage>
</organism>
<dbReference type="EMBL" id="JAULSW010000002">
    <property type="protein sequence ID" value="KAK3389741.1"/>
    <property type="molecule type" value="Genomic_DNA"/>
</dbReference>
<evidence type="ECO:0000256" key="1">
    <source>
        <dbReference type="SAM" id="MobiDB-lite"/>
    </source>
</evidence>
<evidence type="ECO:0000313" key="2">
    <source>
        <dbReference type="EMBL" id="KAK3389741.1"/>
    </source>
</evidence>